<keyword evidence="6" id="KW-1185">Reference proteome</keyword>
<evidence type="ECO:0000313" key="6">
    <source>
        <dbReference type="Proteomes" id="UP000589036"/>
    </source>
</evidence>
<dbReference type="PANTHER" id="PTHR30146:SF109">
    <property type="entry name" value="HTH-TYPE TRANSCRIPTIONAL REGULATOR GALS"/>
    <property type="match status" value="1"/>
</dbReference>
<organism evidence="5 6">
    <name type="scientific">Spinactinospora alkalitolerans</name>
    <dbReference type="NCBI Taxonomy" id="687207"/>
    <lineage>
        <taxon>Bacteria</taxon>
        <taxon>Bacillati</taxon>
        <taxon>Actinomycetota</taxon>
        <taxon>Actinomycetes</taxon>
        <taxon>Streptosporangiales</taxon>
        <taxon>Nocardiopsidaceae</taxon>
        <taxon>Spinactinospora</taxon>
    </lineage>
</organism>
<dbReference type="GO" id="GO:0003700">
    <property type="term" value="F:DNA-binding transcription factor activity"/>
    <property type="evidence" value="ECO:0007669"/>
    <property type="project" value="TreeGrafter"/>
</dbReference>
<name>A0A852U1L6_9ACTN</name>
<dbReference type="SUPFAM" id="SSF53822">
    <property type="entry name" value="Periplasmic binding protein-like I"/>
    <property type="match status" value="1"/>
</dbReference>
<dbReference type="Pfam" id="PF13377">
    <property type="entry name" value="Peripla_BP_3"/>
    <property type="match status" value="1"/>
</dbReference>
<dbReference type="InterPro" id="IPR046335">
    <property type="entry name" value="LacI/GalR-like_sensor"/>
</dbReference>
<evidence type="ECO:0000313" key="5">
    <source>
        <dbReference type="EMBL" id="NYE50118.1"/>
    </source>
</evidence>
<protein>
    <submittedName>
        <fullName evidence="5">DNA-binding LacI/PurR family transcriptional regulator</fullName>
    </submittedName>
</protein>
<keyword evidence="2 5" id="KW-0238">DNA-binding</keyword>
<keyword evidence="3" id="KW-0804">Transcription</keyword>
<reference evidence="5 6" key="1">
    <citation type="submission" date="2020-07" db="EMBL/GenBank/DDBJ databases">
        <title>Sequencing the genomes of 1000 actinobacteria strains.</title>
        <authorList>
            <person name="Klenk H.-P."/>
        </authorList>
    </citation>
    <scope>NUCLEOTIDE SEQUENCE [LARGE SCALE GENOMIC DNA]</scope>
    <source>
        <strain evidence="5 6">CXB654</strain>
    </source>
</reference>
<dbReference type="Proteomes" id="UP000589036">
    <property type="component" value="Unassembled WGS sequence"/>
</dbReference>
<comment type="caution">
    <text evidence="5">The sequence shown here is derived from an EMBL/GenBank/DDBJ whole genome shotgun (WGS) entry which is preliminary data.</text>
</comment>
<keyword evidence="1" id="KW-0805">Transcription regulation</keyword>
<evidence type="ECO:0000259" key="4">
    <source>
        <dbReference type="Pfam" id="PF13377"/>
    </source>
</evidence>
<proteinExistence type="predicted"/>
<evidence type="ECO:0000256" key="1">
    <source>
        <dbReference type="ARBA" id="ARBA00023015"/>
    </source>
</evidence>
<dbReference type="EMBL" id="JACCCC010000001">
    <property type="protein sequence ID" value="NYE50118.1"/>
    <property type="molecule type" value="Genomic_DNA"/>
</dbReference>
<dbReference type="AlphaFoldDB" id="A0A852U1L6"/>
<dbReference type="PANTHER" id="PTHR30146">
    <property type="entry name" value="LACI-RELATED TRANSCRIPTIONAL REPRESSOR"/>
    <property type="match status" value="1"/>
</dbReference>
<feature type="domain" description="Transcriptional regulator LacI/GalR-like sensor" evidence="4">
    <location>
        <begin position="2"/>
        <end position="63"/>
    </location>
</feature>
<dbReference type="Gene3D" id="3.40.50.2300">
    <property type="match status" value="1"/>
</dbReference>
<sequence>MAIVGYDNWEVFAAECRPPLTTVDLNLQQLGATAVQHLFRALRGEKTSGVVRQPGRLVIRESTGPAPRTAAP</sequence>
<evidence type="ECO:0000256" key="3">
    <source>
        <dbReference type="ARBA" id="ARBA00023163"/>
    </source>
</evidence>
<accession>A0A852U1L6</accession>
<dbReference type="InterPro" id="IPR028082">
    <property type="entry name" value="Peripla_BP_I"/>
</dbReference>
<dbReference type="GO" id="GO:0000976">
    <property type="term" value="F:transcription cis-regulatory region binding"/>
    <property type="evidence" value="ECO:0007669"/>
    <property type="project" value="TreeGrafter"/>
</dbReference>
<evidence type="ECO:0000256" key="2">
    <source>
        <dbReference type="ARBA" id="ARBA00023125"/>
    </source>
</evidence>
<gene>
    <name evidence="5" type="ORF">HDA32_005238</name>
</gene>